<feature type="transmembrane region" description="Helical" evidence="6">
    <location>
        <begin position="378"/>
        <end position="400"/>
    </location>
</feature>
<accession>A0A7X6QM96</accession>
<evidence type="ECO:0000256" key="3">
    <source>
        <dbReference type="ARBA" id="ARBA00022692"/>
    </source>
</evidence>
<dbReference type="GO" id="GO:0022857">
    <property type="term" value="F:transmembrane transporter activity"/>
    <property type="evidence" value="ECO:0007669"/>
    <property type="project" value="InterPro"/>
</dbReference>
<dbReference type="RefSeq" id="WP_168488922.1">
    <property type="nucleotide sequence ID" value="NZ_JAAZSQ010000027.1"/>
</dbReference>
<feature type="transmembrane region" description="Helical" evidence="6">
    <location>
        <begin position="184"/>
        <end position="208"/>
    </location>
</feature>
<protein>
    <submittedName>
        <fullName evidence="8">MFS transporter</fullName>
    </submittedName>
</protein>
<proteinExistence type="predicted"/>
<feature type="transmembrane region" description="Helical" evidence="6">
    <location>
        <begin position="252"/>
        <end position="273"/>
    </location>
</feature>
<keyword evidence="2" id="KW-0813">Transport</keyword>
<feature type="transmembrane region" description="Helical" evidence="6">
    <location>
        <begin position="53"/>
        <end position="73"/>
    </location>
</feature>
<evidence type="ECO:0000256" key="5">
    <source>
        <dbReference type="ARBA" id="ARBA00023136"/>
    </source>
</evidence>
<sequence length="462" mass="49176">METRAIDPAIVRNLSRKVMWRIMPLAGFLGLVAFLDRISLAFAGPQGMNDSLAMTATMFGFAVGIFTVGYVLFEVPTAGLATKAGSRKWITKILITWGLLQCVIAFAPNFETLIVLRFLLGVAEAGFTPTIYFYITAWFTRAYRPLAFVIYGSTIALSSIFGPIISAGLISAGNALPFAEAFPGWRFLLLFLGLLAVASAIPAHFGIVETPKEARWLNDTEKQQYADILAADAKGANIEHQSIMTTIGDWRAWVLGLGFFAINYASYTIQVWTPTVVTGFQEQFGTTFNMFQSALLAGIPMLIAMIYAFGLSWIAGKTGQSGILIAGSAVLGGIGCLWTTVAGDPSVLIIALAMVGMAGMSGNLYMPLVSRVFAGAGAYSAIAIVNSLGAAASFFSPIVTGYLIDTTGNTNAGFYFIAGLLVIGAAIAVMAQRMAAKTQLTDGKFDEAQKLPVTAAAQNIRT</sequence>
<reference evidence="8 9" key="1">
    <citation type="submission" date="2020-04" db="EMBL/GenBank/DDBJ databases">
        <title>Arthrobacter sp. nov.</title>
        <authorList>
            <person name="Liu S."/>
        </authorList>
    </citation>
    <scope>NUCLEOTIDE SEQUENCE [LARGE SCALE GENOMIC DNA]</scope>
    <source>
        <strain evidence="8 9">E918</strain>
    </source>
</reference>
<organism evidence="8 9">
    <name type="scientific">Arthrobacter mobilis</name>
    <dbReference type="NCBI Taxonomy" id="2724944"/>
    <lineage>
        <taxon>Bacteria</taxon>
        <taxon>Bacillati</taxon>
        <taxon>Actinomycetota</taxon>
        <taxon>Actinomycetes</taxon>
        <taxon>Micrococcales</taxon>
        <taxon>Micrococcaceae</taxon>
        <taxon>Arthrobacter</taxon>
    </lineage>
</organism>
<gene>
    <name evidence="8" type="ORF">HGG74_18890</name>
</gene>
<comment type="subcellular location">
    <subcellularLocation>
        <location evidence="1">Cell membrane</location>
        <topology evidence="1">Multi-pass membrane protein</topology>
    </subcellularLocation>
</comment>
<dbReference type="InterPro" id="IPR036259">
    <property type="entry name" value="MFS_trans_sf"/>
</dbReference>
<dbReference type="PANTHER" id="PTHR43791">
    <property type="entry name" value="PERMEASE-RELATED"/>
    <property type="match status" value="1"/>
</dbReference>
<evidence type="ECO:0000256" key="4">
    <source>
        <dbReference type="ARBA" id="ARBA00022989"/>
    </source>
</evidence>
<dbReference type="Gene3D" id="1.20.1250.20">
    <property type="entry name" value="MFS general substrate transporter like domains"/>
    <property type="match status" value="2"/>
</dbReference>
<dbReference type="SUPFAM" id="SSF103473">
    <property type="entry name" value="MFS general substrate transporter"/>
    <property type="match status" value="1"/>
</dbReference>
<keyword evidence="3 6" id="KW-0812">Transmembrane</keyword>
<feature type="transmembrane region" description="Helical" evidence="6">
    <location>
        <begin position="147"/>
        <end position="172"/>
    </location>
</feature>
<comment type="caution">
    <text evidence="8">The sequence shown here is derived from an EMBL/GenBank/DDBJ whole genome shotgun (WGS) entry which is preliminary data.</text>
</comment>
<dbReference type="InterPro" id="IPR020846">
    <property type="entry name" value="MFS_dom"/>
</dbReference>
<dbReference type="AlphaFoldDB" id="A0A7X6QM96"/>
<dbReference type="PANTHER" id="PTHR43791:SF36">
    <property type="entry name" value="TRANSPORTER, PUTATIVE (AFU_ORTHOLOGUE AFUA_6G08340)-RELATED"/>
    <property type="match status" value="1"/>
</dbReference>
<feature type="transmembrane region" description="Helical" evidence="6">
    <location>
        <begin position="89"/>
        <end position="108"/>
    </location>
</feature>
<dbReference type="Pfam" id="PF07690">
    <property type="entry name" value="MFS_1"/>
    <property type="match status" value="1"/>
</dbReference>
<evidence type="ECO:0000313" key="9">
    <source>
        <dbReference type="Proteomes" id="UP000544090"/>
    </source>
</evidence>
<keyword evidence="4 6" id="KW-1133">Transmembrane helix</keyword>
<dbReference type="GO" id="GO:0005886">
    <property type="term" value="C:plasma membrane"/>
    <property type="evidence" value="ECO:0007669"/>
    <property type="project" value="UniProtKB-SubCell"/>
</dbReference>
<dbReference type="EMBL" id="JAAZSQ010000027">
    <property type="protein sequence ID" value="NKX56552.1"/>
    <property type="molecule type" value="Genomic_DNA"/>
</dbReference>
<evidence type="ECO:0000256" key="2">
    <source>
        <dbReference type="ARBA" id="ARBA00022448"/>
    </source>
</evidence>
<dbReference type="Proteomes" id="UP000544090">
    <property type="component" value="Unassembled WGS sequence"/>
</dbReference>
<keyword evidence="5 6" id="KW-0472">Membrane</keyword>
<feature type="transmembrane region" description="Helical" evidence="6">
    <location>
        <begin position="412"/>
        <end position="431"/>
    </location>
</feature>
<feature type="transmembrane region" description="Helical" evidence="6">
    <location>
        <begin position="347"/>
        <end position="366"/>
    </location>
</feature>
<keyword evidence="9" id="KW-1185">Reference proteome</keyword>
<evidence type="ECO:0000313" key="8">
    <source>
        <dbReference type="EMBL" id="NKX56552.1"/>
    </source>
</evidence>
<feature type="transmembrane region" description="Helical" evidence="6">
    <location>
        <begin position="114"/>
        <end position="135"/>
    </location>
</feature>
<dbReference type="InterPro" id="IPR011701">
    <property type="entry name" value="MFS"/>
</dbReference>
<evidence type="ECO:0000256" key="6">
    <source>
        <dbReference type="SAM" id="Phobius"/>
    </source>
</evidence>
<name>A0A7X6QM96_9MICC</name>
<feature type="transmembrane region" description="Helical" evidence="6">
    <location>
        <begin position="293"/>
        <end position="315"/>
    </location>
</feature>
<dbReference type="PROSITE" id="PS50850">
    <property type="entry name" value="MFS"/>
    <property type="match status" value="1"/>
</dbReference>
<evidence type="ECO:0000259" key="7">
    <source>
        <dbReference type="PROSITE" id="PS50850"/>
    </source>
</evidence>
<feature type="transmembrane region" description="Helical" evidence="6">
    <location>
        <begin position="322"/>
        <end position="341"/>
    </location>
</feature>
<feature type="domain" description="Major facilitator superfamily (MFS) profile" evidence="7">
    <location>
        <begin position="22"/>
        <end position="436"/>
    </location>
</feature>
<evidence type="ECO:0000256" key="1">
    <source>
        <dbReference type="ARBA" id="ARBA00004651"/>
    </source>
</evidence>